<dbReference type="GO" id="GO:0004523">
    <property type="term" value="F:RNA-DNA hybrid ribonuclease activity"/>
    <property type="evidence" value="ECO:0007669"/>
    <property type="project" value="UniProtKB-EC"/>
</dbReference>
<evidence type="ECO:0000256" key="2">
    <source>
        <dbReference type="ARBA" id="ARBA00001946"/>
    </source>
</evidence>
<protein>
    <recommendedName>
        <fullName evidence="4">ribonuclease H</fullName>
        <ecNumber evidence="4">3.1.26.4</ecNumber>
    </recommendedName>
</protein>
<feature type="domain" description="RNase H type-1" evidence="10">
    <location>
        <begin position="102"/>
        <end position="236"/>
    </location>
</feature>
<dbReference type="EC" id="3.1.26.4" evidence="4"/>
<evidence type="ECO:0000256" key="7">
    <source>
        <dbReference type="ARBA" id="ARBA00022759"/>
    </source>
</evidence>
<dbReference type="InterPro" id="IPR036397">
    <property type="entry name" value="RNaseH_sf"/>
</dbReference>
<evidence type="ECO:0000313" key="12">
    <source>
        <dbReference type="EMBL" id="EOR21045.1"/>
    </source>
</evidence>
<keyword evidence="6" id="KW-0479">Metal-binding</keyword>
<proteinExistence type="inferred from homology"/>
<dbReference type="InterPro" id="IPR037056">
    <property type="entry name" value="RNase_H1_N_sf"/>
</dbReference>
<dbReference type="InterPro" id="IPR011320">
    <property type="entry name" value="RNase_H1_N"/>
</dbReference>
<evidence type="ECO:0000256" key="4">
    <source>
        <dbReference type="ARBA" id="ARBA00012180"/>
    </source>
</evidence>
<keyword evidence="9" id="KW-0460">Magnesium</keyword>
<dbReference type="PANTHER" id="PTHR10642:SF26">
    <property type="entry name" value="RIBONUCLEASE H1"/>
    <property type="match status" value="1"/>
</dbReference>
<dbReference type="Pfam" id="PF00075">
    <property type="entry name" value="RNase_H"/>
    <property type="match status" value="1"/>
</dbReference>
<comment type="catalytic activity">
    <reaction evidence="1">
        <text>Endonucleolytic cleavage to 5'-phosphomonoester.</text>
        <dbReference type="EC" id="3.1.26.4"/>
    </reaction>
</comment>
<keyword evidence="8" id="KW-0378">Hydrolase</keyword>
<dbReference type="SUPFAM" id="SSF53098">
    <property type="entry name" value="Ribonuclease H-like"/>
    <property type="match status" value="1"/>
</dbReference>
<dbReference type="Gene3D" id="3.30.420.10">
    <property type="entry name" value="Ribonuclease H-like superfamily/Ribonuclease H"/>
    <property type="match status" value="1"/>
</dbReference>
<evidence type="ECO:0000256" key="1">
    <source>
        <dbReference type="ARBA" id="ARBA00000077"/>
    </source>
</evidence>
<feature type="domain" description="Ribonuclease H1 N-terminal" evidence="11">
    <location>
        <begin position="5"/>
        <end position="48"/>
    </location>
</feature>
<evidence type="ECO:0000256" key="9">
    <source>
        <dbReference type="ARBA" id="ARBA00022842"/>
    </source>
</evidence>
<comment type="similarity">
    <text evidence="3">Belongs to the RNase H family.</text>
</comment>
<dbReference type="SUPFAM" id="SSF55658">
    <property type="entry name" value="L9 N-domain-like"/>
    <property type="match status" value="1"/>
</dbReference>
<keyword evidence="7" id="KW-0255">Endonuclease</keyword>
<sequence>MAKKKVYAVKVGREIGIFDNWNECKKSIDGFPGAKYQGFSTLEEANEFLGIVISKEDIKSKEKKVEYNLEKESLITPIRSSAKINVFKSYIDYNELKDKYEFIAFVDGSYDKESKTYGSGVVVLDLANNEHKLYSCAGYDKWNQWNIVGELEATKLALNIAKEEYKAKRVAIYHDLKNISLWASGEWQAKNEYTQEYVKNIEKFSNEIEICFIKVKAHSNESIYNDLADETAKNAIVEYNNNYINNDNINNDDISIKRNISQDESKFFINVPNELYEKFDDKCKKLNISHDIAIINLIEEWLN</sequence>
<dbReference type="RefSeq" id="WP_016208219.1">
    <property type="nucleotide sequence ID" value="NZ_ASRV01000167.1"/>
</dbReference>
<dbReference type="InterPro" id="IPR009027">
    <property type="entry name" value="Ribosomal_bL9/RNase_H1_N"/>
</dbReference>
<reference evidence="12 13" key="1">
    <citation type="submission" date="2013-03" db="EMBL/GenBank/DDBJ databases">
        <title>Whole genome shotgun sequencing of Clostridium sartagoforme AAU1.</title>
        <authorList>
            <person name="Joshi C.G."/>
            <person name="Duggirala S.M."/>
            <person name="Nathani N.M."/>
            <person name="Bhatt V.D."/>
            <person name="Patel A.K."/>
            <person name="Pandya P.R."/>
            <person name="KaPatel J.A."/>
        </authorList>
    </citation>
    <scope>NUCLEOTIDE SEQUENCE [LARGE SCALE GENOMIC DNA]</scope>
    <source>
        <strain evidence="12 13">AAU1</strain>
    </source>
</reference>
<evidence type="ECO:0000256" key="8">
    <source>
        <dbReference type="ARBA" id="ARBA00022801"/>
    </source>
</evidence>
<keyword evidence="5" id="KW-0540">Nuclease</keyword>
<evidence type="ECO:0000259" key="10">
    <source>
        <dbReference type="Pfam" id="PF00075"/>
    </source>
</evidence>
<evidence type="ECO:0000259" key="11">
    <source>
        <dbReference type="Pfam" id="PF01693"/>
    </source>
</evidence>
<dbReference type="GO" id="GO:0046872">
    <property type="term" value="F:metal ion binding"/>
    <property type="evidence" value="ECO:0007669"/>
    <property type="project" value="UniProtKB-KW"/>
</dbReference>
<dbReference type="FunFam" id="3.40.970.10:FF:000001">
    <property type="entry name" value="Ribonuclease H1"/>
    <property type="match status" value="1"/>
</dbReference>
<dbReference type="InterPro" id="IPR002156">
    <property type="entry name" value="RNaseH_domain"/>
</dbReference>
<dbReference type="OrthoDB" id="9811552at2"/>
<dbReference type="EMBL" id="ASRV01000167">
    <property type="protein sequence ID" value="EOR21045.1"/>
    <property type="molecule type" value="Genomic_DNA"/>
</dbReference>
<organism evidence="12 13">
    <name type="scientific">Clostridium sartagoforme AAU1</name>
    <dbReference type="NCBI Taxonomy" id="1202534"/>
    <lineage>
        <taxon>Bacteria</taxon>
        <taxon>Bacillati</taxon>
        <taxon>Bacillota</taxon>
        <taxon>Clostridia</taxon>
        <taxon>Eubacteriales</taxon>
        <taxon>Clostridiaceae</taxon>
        <taxon>Clostridium</taxon>
    </lineage>
</organism>
<dbReference type="PANTHER" id="PTHR10642">
    <property type="entry name" value="RIBONUCLEASE H1"/>
    <property type="match status" value="1"/>
</dbReference>
<dbReference type="AlphaFoldDB" id="R9BWE1"/>
<evidence type="ECO:0000256" key="5">
    <source>
        <dbReference type="ARBA" id="ARBA00022722"/>
    </source>
</evidence>
<dbReference type="Gene3D" id="3.40.970.10">
    <property type="entry name" value="Ribonuclease H1, N-terminal domain"/>
    <property type="match status" value="1"/>
</dbReference>
<dbReference type="Proteomes" id="UP000013988">
    <property type="component" value="Unassembled WGS sequence"/>
</dbReference>
<dbReference type="PATRIC" id="fig|1202534.3.peg.2904"/>
<dbReference type="GO" id="GO:0043137">
    <property type="term" value="P:DNA replication, removal of RNA primer"/>
    <property type="evidence" value="ECO:0007669"/>
    <property type="project" value="TreeGrafter"/>
</dbReference>
<dbReference type="InterPro" id="IPR012337">
    <property type="entry name" value="RNaseH-like_sf"/>
</dbReference>
<comment type="caution">
    <text evidence="12">The sequence shown here is derived from an EMBL/GenBank/DDBJ whole genome shotgun (WGS) entry which is preliminary data.</text>
</comment>
<evidence type="ECO:0000313" key="13">
    <source>
        <dbReference type="Proteomes" id="UP000013988"/>
    </source>
</evidence>
<evidence type="ECO:0000256" key="6">
    <source>
        <dbReference type="ARBA" id="ARBA00022723"/>
    </source>
</evidence>
<gene>
    <name evidence="12" type="ORF">A500_14693</name>
</gene>
<dbReference type="GO" id="GO:0003676">
    <property type="term" value="F:nucleic acid binding"/>
    <property type="evidence" value="ECO:0007669"/>
    <property type="project" value="InterPro"/>
</dbReference>
<keyword evidence="13" id="KW-1185">Reference proteome</keyword>
<name>R9BWE1_9CLOT</name>
<dbReference type="Pfam" id="PF01693">
    <property type="entry name" value="Cauli_VI"/>
    <property type="match status" value="1"/>
</dbReference>
<comment type="cofactor">
    <cofactor evidence="2">
        <name>Mg(2+)</name>
        <dbReference type="ChEBI" id="CHEBI:18420"/>
    </cofactor>
</comment>
<dbReference type="InterPro" id="IPR050092">
    <property type="entry name" value="RNase_H"/>
</dbReference>
<evidence type="ECO:0000256" key="3">
    <source>
        <dbReference type="ARBA" id="ARBA00005300"/>
    </source>
</evidence>
<accession>R9BWE1</accession>